<evidence type="ECO:0000256" key="3">
    <source>
        <dbReference type="ARBA" id="ARBA00018192"/>
    </source>
</evidence>
<keyword evidence="10 14" id="KW-0496">Mitochondrion</keyword>
<proteinExistence type="inferred from homology"/>
<keyword evidence="6 14" id="KW-0812">Transmembrane</keyword>
<comment type="function">
    <text evidence="12">Accessory subunit of the mitochondrial membrane respiratory chain NADH dehydrogenase (Complex I), that is believed not to be involved in catalysis. Complex I functions in the transfer of electrons from NADH to the respiratory chain. The immediate electron acceptor for the enzyme is believed to be ubiquinone. Involved in the interferon/all-trans-retinoic acid (IFN/RA) induced cell death. This apoptotic activity is inhibited by interaction with viral IRF1. Prevents the transactivation of STAT3 target genes. May play a role in CARD15-mediated innate mucosal responses and serve to regulate intestinal epithelial cell responses to microbes.</text>
</comment>
<name>A0A0P4W606_SCYOL</name>
<evidence type="ECO:0000256" key="2">
    <source>
        <dbReference type="ARBA" id="ARBA00007312"/>
    </source>
</evidence>
<dbReference type="InterPro" id="IPR009346">
    <property type="entry name" value="GRIM-19"/>
</dbReference>
<dbReference type="GO" id="GO:0005743">
    <property type="term" value="C:mitochondrial inner membrane"/>
    <property type="evidence" value="ECO:0007669"/>
    <property type="project" value="UniProtKB-SubCell"/>
</dbReference>
<accession>A0A0P4W606</accession>
<dbReference type="AlphaFoldDB" id="A0A0P4W606"/>
<evidence type="ECO:0000256" key="1">
    <source>
        <dbReference type="ARBA" id="ARBA00004298"/>
    </source>
</evidence>
<comment type="function">
    <text evidence="14">Complex I functions in the transfer of electrons from NADH to the respiratory chain. Accessory subunit of the mitochondrial membrane respiratory chain NADH dehydrogenase (Complex I), that is believed not to be involved in catalysis.</text>
</comment>
<evidence type="ECO:0000256" key="4">
    <source>
        <dbReference type="ARBA" id="ARBA00022448"/>
    </source>
</evidence>
<evidence type="ECO:0000256" key="7">
    <source>
        <dbReference type="ARBA" id="ARBA00022792"/>
    </source>
</evidence>
<evidence type="ECO:0000256" key="8">
    <source>
        <dbReference type="ARBA" id="ARBA00022982"/>
    </source>
</evidence>
<reference evidence="15" key="1">
    <citation type="submission" date="2015-09" db="EMBL/GenBank/DDBJ databases">
        <title>Scylla olivacea transcriptome.</title>
        <authorList>
            <person name="Ikhwanuddin M."/>
        </authorList>
    </citation>
    <scope>NUCLEOTIDE SEQUENCE</scope>
</reference>
<evidence type="ECO:0000313" key="15">
    <source>
        <dbReference type="EMBL" id="JAI64035.1"/>
    </source>
</evidence>
<evidence type="ECO:0000256" key="13">
    <source>
        <dbReference type="ARBA" id="ARBA00046797"/>
    </source>
</evidence>
<protein>
    <recommendedName>
        <fullName evidence="3 14">NADH dehydrogenase [ubiquinone] 1 alpha subcomplex subunit 13</fullName>
    </recommendedName>
</protein>
<dbReference type="GO" id="GO:0045271">
    <property type="term" value="C:respiratory chain complex I"/>
    <property type="evidence" value="ECO:0007669"/>
    <property type="project" value="UniProtKB-UniRule"/>
</dbReference>
<keyword evidence="9 14" id="KW-1133">Transmembrane helix</keyword>
<comment type="similarity">
    <text evidence="2 14">Belongs to the complex I NDUFA13 subunit family.</text>
</comment>
<dbReference type="Pfam" id="PF06212">
    <property type="entry name" value="GRIM-19"/>
    <property type="match status" value="1"/>
</dbReference>
<keyword evidence="5 14" id="KW-0679">Respiratory chain</keyword>
<evidence type="ECO:0000256" key="10">
    <source>
        <dbReference type="ARBA" id="ARBA00023128"/>
    </source>
</evidence>
<evidence type="ECO:0000256" key="11">
    <source>
        <dbReference type="ARBA" id="ARBA00023136"/>
    </source>
</evidence>
<keyword evidence="11 14" id="KW-0472">Membrane</keyword>
<organism evidence="15">
    <name type="scientific">Scylla olivacea</name>
    <name type="common">Orange mud crab</name>
    <name type="synonym">Cancer olivacea</name>
    <dbReference type="NCBI Taxonomy" id="85551"/>
    <lineage>
        <taxon>Eukaryota</taxon>
        <taxon>Metazoa</taxon>
        <taxon>Ecdysozoa</taxon>
        <taxon>Arthropoda</taxon>
        <taxon>Crustacea</taxon>
        <taxon>Multicrustacea</taxon>
        <taxon>Malacostraca</taxon>
        <taxon>Eumalacostraca</taxon>
        <taxon>Eucarida</taxon>
        <taxon>Decapoda</taxon>
        <taxon>Pleocyemata</taxon>
        <taxon>Brachyura</taxon>
        <taxon>Eubrachyura</taxon>
        <taxon>Portunoidea</taxon>
        <taxon>Portunidae</taxon>
        <taxon>Portuninae</taxon>
        <taxon>Scylla</taxon>
    </lineage>
</organism>
<feature type="transmembrane region" description="Helical" evidence="14">
    <location>
        <begin position="32"/>
        <end position="50"/>
    </location>
</feature>
<evidence type="ECO:0000256" key="12">
    <source>
        <dbReference type="ARBA" id="ARBA00045908"/>
    </source>
</evidence>
<dbReference type="EMBL" id="GDRN01069479">
    <property type="protein sequence ID" value="JAI64035.1"/>
    <property type="molecule type" value="Transcribed_RNA"/>
</dbReference>
<keyword evidence="7 14" id="KW-0999">Mitochondrion inner membrane</keyword>
<sequence length="149" mass="17163">MAATPTQDLPPKGGYAPINFTRIPARSYFNGYQLFAGFGVVSAVACYMYYKTYTLVRREDIEMRSGRLAIEPLLLAERDREFLKQIRRNRDEEARLMANVEGWEVGTYHGEQIYKTISSDRFMDPVINEYFAHGPSKAYSDNAFFSLFS</sequence>
<evidence type="ECO:0000256" key="9">
    <source>
        <dbReference type="ARBA" id="ARBA00022989"/>
    </source>
</evidence>
<comment type="subcellular location">
    <subcellularLocation>
        <location evidence="1 14">Mitochondrion inner membrane</location>
        <topology evidence="1 14">Single-pass membrane protein</topology>
        <orientation evidence="1 14">Matrix side</orientation>
    </subcellularLocation>
</comment>
<evidence type="ECO:0000256" key="5">
    <source>
        <dbReference type="ARBA" id="ARBA00022660"/>
    </source>
</evidence>
<keyword evidence="8 14" id="KW-0249">Electron transport</keyword>
<keyword evidence="4 14" id="KW-0813">Transport</keyword>
<evidence type="ECO:0000256" key="14">
    <source>
        <dbReference type="RuleBase" id="RU368034"/>
    </source>
</evidence>
<comment type="subunit">
    <text evidence="13">Complex I is composed of 45 different subunits. Interacts with CARD15, but not with CARD4. Interacts with STAT3, but not with STAT1, STAT2 and STAT5A. Interacts with OLFM4.</text>
</comment>
<dbReference type="PANTHER" id="PTHR12966:SF0">
    <property type="entry name" value="NADH DEHYDROGENASE [UBIQUINONE] 1 ALPHA SUBCOMPLEX SUBUNIT 13"/>
    <property type="match status" value="1"/>
</dbReference>
<dbReference type="PANTHER" id="PTHR12966">
    <property type="entry name" value="NADH DEHYDROGENASE UBIQUINONE 1 ALPHA SUBCOMPLEX SUBUNIT 13"/>
    <property type="match status" value="1"/>
</dbReference>
<evidence type="ECO:0000256" key="6">
    <source>
        <dbReference type="ARBA" id="ARBA00022692"/>
    </source>
</evidence>